<evidence type="ECO:0000313" key="2">
    <source>
        <dbReference type="Proteomes" id="UP001152531"/>
    </source>
</evidence>
<evidence type="ECO:0000313" key="1">
    <source>
        <dbReference type="EMBL" id="CAH6721335.1"/>
    </source>
</evidence>
<proteinExistence type="predicted"/>
<organism evidence="1 2">
    <name type="scientific">[Candida] jaroonii</name>
    <dbReference type="NCBI Taxonomy" id="467808"/>
    <lineage>
        <taxon>Eukaryota</taxon>
        <taxon>Fungi</taxon>
        <taxon>Dikarya</taxon>
        <taxon>Ascomycota</taxon>
        <taxon>Saccharomycotina</taxon>
        <taxon>Pichiomycetes</taxon>
        <taxon>Debaryomycetaceae</taxon>
        <taxon>Yamadazyma</taxon>
    </lineage>
</organism>
<name>A0ACA9Y8H8_9ASCO</name>
<protein>
    <submittedName>
        <fullName evidence="1">Transcription regulatory protein Snf12p</fullName>
    </submittedName>
</protein>
<dbReference type="EMBL" id="CALSDN010000005">
    <property type="protein sequence ID" value="CAH6721335.1"/>
    <property type="molecule type" value="Genomic_DNA"/>
</dbReference>
<reference evidence="1" key="1">
    <citation type="submission" date="2022-06" db="EMBL/GenBank/DDBJ databases">
        <authorList>
            <person name="Legras J.-L."/>
            <person name="Devillers H."/>
            <person name="Grondin C."/>
        </authorList>
    </citation>
    <scope>NUCLEOTIDE SEQUENCE</scope>
    <source>
        <strain evidence="1">CLIB 1444</strain>
    </source>
</reference>
<dbReference type="Proteomes" id="UP001152531">
    <property type="component" value="Unassembled WGS sequence"/>
</dbReference>
<gene>
    <name evidence="1" type="ORF">CLIB1444_05S08812</name>
</gene>
<comment type="caution">
    <text evidence="1">The sequence shown here is derived from an EMBL/GenBank/DDBJ whole genome shotgun (WGS) entry which is preliminary data.</text>
</comment>
<accession>A0ACA9Y8H8</accession>
<sequence>MSSYRQPVGMVNGGNVNGANMNGAGIGGAGVGNGNVNGGHVTKPRTNPSAGPVSSYAPNELTIPETLYDKIPNLDLYKKLVEAERDVDLVATRKELDFHVLHAKSLQPSNFKKQQGILRMFIYNISENQPWQKQLDQQQGKNVNMSEEGSWTLKIEGKFISDQSLNSEKQQSQPETISDGSKLKFSSFLNNVSIDLVANENYPNINENNSNIIEWRDEYQQFSKNVNSFDGFNVKRFGIFNLHAKILINVKNDASSKLKLSDKMSLFVGKTESTQQDLIYSIWQYILFKDLIIKKDINKIDAITNNTPGINEINSLKDSAEKDLTIIKCDDVLKDLLEVEQFKFTELYQLINKHFKPKDPIVLNYEINTKKSSTLGETIIDLPIELPIDLNFLQKEVNDRNKAIFSDASSTLSNISSLNSKIALGINQLNNLNFKYNFFKQLNEDPVEFIKNWTKVQSETLKSLKSDEGYDEEIVRRSQFFEENEDLLKEKIDLLLGSTHY</sequence>
<keyword evidence="2" id="KW-1185">Reference proteome</keyword>